<comment type="caution">
    <text evidence="1">The sequence shown here is derived from an EMBL/GenBank/DDBJ whole genome shotgun (WGS) entry which is preliminary data.</text>
</comment>
<dbReference type="AlphaFoldDB" id="A0A0F9NFD8"/>
<dbReference type="EMBL" id="LAZR01007104">
    <property type="protein sequence ID" value="KKM87420.1"/>
    <property type="molecule type" value="Genomic_DNA"/>
</dbReference>
<proteinExistence type="predicted"/>
<feature type="non-terminal residue" evidence="1">
    <location>
        <position position="123"/>
    </location>
</feature>
<reference evidence="1" key="1">
    <citation type="journal article" date="2015" name="Nature">
        <title>Complex archaea that bridge the gap between prokaryotes and eukaryotes.</title>
        <authorList>
            <person name="Spang A."/>
            <person name="Saw J.H."/>
            <person name="Jorgensen S.L."/>
            <person name="Zaremba-Niedzwiedzka K."/>
            <person name="Martijn J."/>
            <person name="Lind A.E."/>
            <person name="van Eijk R."/>
            <person name="Schleper C."/>
            <person name="Guy L."/>
            <person name="Ettema T.J."/>
        </authorList>
    </citation>
    <scope>NUCLEOTIDE SEQUENCE</scope>
</reference>
<accession>A0A0F9NFD8</accession>
<evidence type="ECO:0000313" key="1">
    <source>
        <dbReference type="EMBL" id="KKM87420.1"/>
    </source>
</evidence>
<sequence length="123" mass="14289">MESTYKQAFLQIIDFLEGLEENKDFKYYLVGGILVNLYSDFRITRAIDIVIDLPSSKITLADYISLLGKNNFHAMQDWRTTLILARETNIIQFLDKTDTVRYDNHIVVKFSSNKYKKMGPIGL</sequence>
<name>A0A0F9NFD8_9ZZZZ</name>
<evidence type="ECO:0008006" key="2">
    <source>
        <dbReference type="Google" id="ProtNLM"/>
    </source>
</evidence>
<protein>
    <recommendedName>
        <fullName evidence="2">Poly A polymerase head domain-containing protein</fullName>
    </recommendedName>
</protein>
<gene>
    <name evidence="1" type="ORF">LCGC14_1269140</name>
</gene>
<organism evidence="1">
    <name type="scientific">marine sediment metagenome</name>
    <dbReference type="NCBI Taxonomy" id="412755"/>
    <lineage>
        <taxon>unclassified sequences</taxon>
        <taxon>metagenomes</taxon>
        <taxon>ecological metagenomes</taxon>
    </lineage>
</organism>